<protein>
    <recommendedName>
        <fullName evidence="3">Metallo-beta-lactamase domain-containing protein</fullName>
    </recommendedName>
</protein>
<dbReference type="PANTHER" id="PTHR15032:SF27">
    <property type="entry name" value="N-ACYL-PHOSPHATIDYLETHANOLAMINE-HYDROLYZING PHOSPHOLIPASE D"/>
    <property type="match status" value="1"/>
</dbReference>
<dbReference type="GO" id="GO:0005737">
    <property type="term" value="C:cytoplasm"/>
    <property type="evidence" value="ECO:0007669"/>
    <property type="project" value="TreeGrafter"/>
</dbReference>
<name>A0A0L0V2Q2_9BASI</name>
<feature type="region of interest" description="Disordered" evidence="2">
    <location>
        <begin position="316"/>
        <end position="339"/>
    </location>
</feature>
<keyword evidence="5" id="KW-1185">Reference proteome</keyword>
<evidence type="ECO:0000313" key="4">
    <source>
        <dbReference type="EMBL" id="KNE93552.1"/>
    </source>
</evidence>
<organism evidence="4 5">
    <name type="scientific">Puccinia striiformis f. sp. tritici PST-78</name>
    <dbReference type="NCBI Taxonomy" id="1165861"/>
    <lineage>
        <taxon>Eukaryota</taxon>
        <taxon>Fungi</taxon>
        <taxon>Dikarya</taxon>
        <taxon>Basidiomycota</taxon>
        <taxon>Pucciniomycotina</taxon>
        <taxon>Pucciniomycetes</taxon>
        <taxon>Pucciniales</taxon>
        <taxon>Pucciniaceae</taxon>
        <taxon>Puccinia</taxon>
    </lineage>
</organism>
<evidence type="ECO:0000256" key="1">
    <source>
        <dbReference type="PIRSR" id="PIRSR038896-50"/>
    </source>
</evidence>
<dbReference type="PIRSF" id="PIRSF038896">
    <property type="entry name" value="NAPE-PLD"/>
    <property type="match status" value="1"/>
</dbReference>
<feature type="compositionally biased region" description="Polar residues" evidence="2">
    <location>
        <begin position="13"/>
        <end position="27"/>
    </location>
</feature>
<dbReference type="InterPro" id="IPR001279">
    <property type="entry name" value="Metallo-B-lactamas"/>
</dbReference>
<dbReference type="Gene3D" id="3.60.15.10">
    <property type="entry name" value="Ribonuclease Z/Hydroxyacylglutathione hydrolase-like"/>
    <property type="match status" value="1"/>
</dbReference>
<feature type="compositionally biased region" description="Low complexity" evidence="2">
    <location>
        <begin position="316"/>
        <end position="330"/>
    </location>
</feature>
<accession>A0A0L0V2Q2</accession>
<dbReference type="InterPro" id="IPR036866">
    <property type="entry name" value="RibonucZ/Hydroxyglut_hydro"/>
</dbReference>
<feature type="compositionally biased region" description="Basic and acidic residues" evidence="2">
    <location>
        <begin position="1"/>
        <end position="12"/>
    </location>
</feature>
<evidence type="ECO:0000259" key="3">
    <source>
        <dbReference type="Pfam" id="PF12706"/>
    </source>
</evidence>
<dbReference type="Pfam" id="PF12706">
    <property type="entry name" value="Lactamase_B_2"/>
    <property type="match status" value="1"/>
</dbReference>
<dbReference type="STRING" id="1165861.A0A0L0V2Q2"/>
<comment type="caution">
    <text evidence="4">The sequence shown here is derived from an EMBL/GenBank/DDBJ whole genome shotgun (WGS) entry which is preliminary data.</text>
</comment>
<feature type="domain" description="Metallo-beta-lactamase" evidence="3">
    <location>
        <begin position="145"/>
        <end position="300"/>
    </location>
</feature>
<feature type="compositionally biased region" description="Low complexity" evidence="2">
    <location>
        <begin position="28"/>
        <end position="48"/>
    </location>
</feature>
<gene>
    <name evidence="4" type="ORF">PSTG_13085</name>
</gene>
<dbReference type="Proteomes" id="UP000054564">
    <property type="component" value="Unassembled WGS sequence"/>
</dbReference>
<feature type="binding site" evidence="1">
    <location>
        <position position="190"/>
    </location>
    <ligand>
        <name>an N-acyl-1,2-diacyl-sn-glycero-3-phosphoethanolamine</name>
        <dbReference type="ChEBI" id="CHEBI:62537"/>
    </ligand>
</feature>
<dbReference type="SUPFAM" id="SSF56281">
    <property type="entry name" value="Metallo-hydrolase/oxidoreductase"/>
    <property type="match status" value="1"/>
</dbReference>
<feature type="region of interest" description="Disordered" evidence="2">
    <location>
        <begin position="1"/>
        <end position="65"/>
    </location>
</feature>
<dbReference type="OrthoDB" id="332863at2759"/>
<dbReference type="AlphaFoldDB" id="A0A0L0V2Q2"/>
<dbReference type="GO" id="GO:0008270">
    <property type="term" value="F:zinc ion binding"/>
    <property type="evidence" value="ECO:0007669"/>
    <property type="project" value="InterPro"/>
</dbReference>
<reference evidence="5" key="1">
    <citation type="submission" date="2014-03" db="EMBL/GenBank/DDBJ databases">
        <title>The Genome Sequence of Puccinia striiformis f. sp. tritici PST-78.</title>
        <authorList>
            <consortium name="The Broad Institute Genome Sequencing Platform"/>
            <person name="Cuomo C."/>
            <person name="Hulbert S."/>
            <person name="Chen X."/>
            <person name="Walker B."/>
            <person name="Young S.K."/>
            <person name="Zeng Q."/>
            <person name="Gargeya S."/>
            <person name="Fitzgerald M."/>
            <person name="Haas B."/>
            <person name="Abouelleil A."/>
            <person name="Alvarado L."/>
            <person name="Arachchi H.M."/>
            <person name="Berlin A.M."/>
            <person name="Chapman S.B."/>
            <person name="Goldberg J."/>
            <person name="Griggs A."/>
            <person name="Gujja S."/>
            <person name="Hansen M."/>
            <person name="Howarth C."/>
            <person name="Imamovic A."/>
            <person name="Larimer J."/>
            <person name="McCowan C."/>
            <person name="Montmayeur A."/>
            <person name="Murphy C."/>
            <person name="Neiman D."/>
            <person name="Pearson M."/>
            <person name="Priest M."/>
            <person name="Roberts A."/>
            <person name="Saif S."/>
            <person name="Shea T."/>
            <person name="Sisk P."/>
            <person name="Sykes S."/>
            <person name="Wortman J."/>
            <person name="Nusbaum C."/>
            <person name="Birren B."/>
        </authorList>
    </citation>
    <scope>NUCLEOTIDE SEQUENCE [LARGE SCALE GENOMIC DNA]</scope>
    <source>
        <strain evidence="5">race PST-78</strain>
    </source>
</reference>
<evidence type="ECO:0000256" key="2">
    <source>
        <dbReference type="SAM" id="MobiDB-lite"/>
    </source>
</evidence>
<sequence length="485" mass="54517">MADRNPRGEDKMNTLSKMRSTVLQENKATTTTSSAESTTSSASSSLETPTHHLPNQNGFRNPWPSAVATQSNLTNFINNGIPLQLAKKLTTDIKPVRTLPADLKLYSSPSKLSDRLISTWLGHAGYLVQFPMLSSSTNQKRRPFRILFDPMFSIRAGPTQWTGPKRFKPSPCHVKQIPTVDICFISHSHYDHLDYDTIQELSQRQPHLKYFVPLGLKAWFECVSVPSDQVIELDWWQSQEWDPAPIRNSQQATPMMDRKSSNTYEDDRSTIRISCVPAQHSSGRSLLDQNTSLWCGWIVEQIRPDSLPPDIIHASSSTKLGSSSLSPSTPITNTVTSSSEDNRDRRKCCVYFAGDTGYRSQHDRDLICPAFKEIGERFGPIDFSMIPIWRGGSLSFVSWAGLRISDPNFLVVHHASPEDAIRMHMDVQSKHTIGIHHSCFIGSDLESVEALVELDRVKDLYKIPNFDQIFGFGVVDVGETVQIDL</sequence>
<dbReference type="PANTHER" id="PTHR15032">
    <property type="entry name" value="N-ACYL-PHOSPHATIDYLETHANOLAMINE-HYDROLYZING PHOSPHOLIPASE D"/>
    <property type="match status" value="1"/>
</dbReference>
<dbReference type="GO" id="GO:0070290">
    <property type="term" value="F:N-acylphosphatidylethanolamine-specific phospholipase D activity"/>
    <property type="evidence" value="ECO:0007669"/>
    <property type="project" value="InterPro"/>
</dbReference>
<proteinExistence type="predicted"/>
<dbReference type="EMBL" id="AJIL01000135">
    <property type="protein sequence ID" value="KNE93552.1"/>
    <property type="molecule type" value="Genomic_DNA"/>
</dbReference>
<dbReference type="GO" id="GO:0070292">
    <property type="term" value="P:N-acylphosphatidylethanolamine metabolic process"/>
    <property type="evidence" value="ECO:0007669"/>
    <property type="project" value="TreeGrafter"/>
</dbReference>
<dbReference type="GO" id="GO:0070291">
    <property type="term" value="P:N-acylethanolamine metabolic process"/>
    <property type="evidence" value="ECO:0007669"/>
    <property type="project" value="TreeGrafter"/>
</dbReference>
<dbReference type="InterPro" id="IPR024884">
    <property type="entry name" value="NAPE-PLD"/>
</dbReference>
<evidence type="ECO:0000313" key="5">
    <source>
        <dbReference type="Proteomes" id="UP000054564"/>
    </source>
</evidence>
<feature type="binding site" evidence="1">
    <location>
        <position position="414"/>
    </location>
    <ligand>
        <name>an N-acyl-1,2-diacyl-sn-glycero-3-phosphoethanolamine</name>
        <dbReference type="ChEBI" id="CHEBI:62537"/>
    </ligand>
</feature>